<feature type="transmembrane region" description="Helical" evidence="2">
    <location>
        <begin position="157"/>
        <end position="176"/>
    </location>
</feature>
<feature type="transmembrane region" description="Helical" evidence="2">
    <location>
        <begin position="120"/>
        <end position="145"/>
    </location>
</feature>
<protein>
    <recommendedName>
        <fullName evidence="3">Zinc-ribbon domain-containing protein</fullName>
    </recommendedName>
</protein>
<dbReference type="InterPro" id="IPR008523">
    <property type="entry name" value="DUF805"/>
</dbReference>
<proteinExistence type="predicted"/>
<dbReference type="InterPro" id="IPR026870">
    <property type="entry name" value="Zinc_ribbon_dom"/>
</dbReference>
<evidence type="ECO:0000313" key="5">
    <source>
        <dbReference type="Proteomes" id="UP000051835"/>
    </source>
</evidence>
<evidence type="ECO:0000313" key="4">
    <source>
        <dbReference type="EMBL" id="KRL46767.1"/>
    </source>
</evidence>
<comment type="caution">
    <text evidence="4">The sequence shown here is derived from an EMBL/GenBank/DDBJ whole genome shotgun (WGS) entry which is preliminary data.</text>
</comment>
<dbReference type="GO" id="GO:0005886">
    <property type="term" value="C:plasma membrane"/>
    <property type="evidence" value="ECO:0007669"/>
    <property type="project" value="TreeGrafter"/>
</dbReference>
<keyword evidence="2" id="KW-0472">Membrane</keyword>
<feature type="region of interest" description="Disordered" evidence="1">
    <location>
        <begin position="33"/>
        <end position="64"/>
    </location>
</feature>
<dbReference type="Pfam" id="PF13240">
    <property type="entry name" value="Zn_Ribbon_1"/>
    <property type="match status" value="1"/>
</dbReference>
<dbReference type="EMBL" id="AZFC01000035">
    <property type="protein sequence ID" value="KRL46767.1"/>
    <property type="molecule type" value="Genomic_DNA"/>
</dbReference>
<dbReference type="AlphaFoldDB" id="A0A0R1QQ20"/>
<gene>
    <name evidence="4" type="ORF">FD37_GL000239</name>
</gene>
<reference evidence="4 5" key="1">
    <citation type="journal article" date="2015" name="Genome Announc.">
        <title>Expanding the biotechnology potential of lactobacilli through comparative genomics of 213 strains and associated genera.</title>
        <authorList>
            <person name="Sun Z."/>
            <person name="Harris H.M."/>
            <person name="McCann A."/>
            <person name="Guo C."/>
            <person name="Argimon S."/>
            <person name="Zhang W."/>
            <person name="Yang X."/>
            <person name="Jeffery I.B."/>
            <person name="Cooney J.C."/>
            <person name="Kagawa T.F."/>
            <person name="Liu W."/>
            <person name="Song Y."/>
            <person name="Salvetti E."/>
            <person name="Wrobel A."/>
            <person name="Rasinkangas P."/>
            <person name="Parkhill J."/>
            <person name="Rea M.C."/>
            <person name="O'Sullivan O."/>
            <person name="Ritari J."/>
            <person name="Douillard F.P."/>
            <person name="Paul Ross R."/>
            <person name="Yang R."/>
            <person name="Briner A.E."/>
            <person name="Felis G.E."/>
            <person name="de Vos W.M."/>
            <person name="Barrangou R."/>
            <person name="Klaenhammer T.R."/>
            <person name="Caufield P.W."/>
            <person name="Cui Y."/>
            <person name="Zhang H."/>
            <person name="O'Toole P.W."/>
        </authorList>
    </citation>
    <scope>NUCLEOTIDE SEQUENCE [LARGE SCALE GENOMIC DNA]</scope>
    <source>
        <strain evidence="4 5">DSM 15429</strain>
    </source>
</reference>
<dbReference type="RefSeq" id="WP_056965067.1">
    <property type="nucleotide sequence ID" value="NZ_AZFC01000035.1"/>
</dbReference>
<dbReference type="Proteomes" id="UP000051835">
    <property type="component" value="Unassembled WGS sequence"/>
</dbReference>
<evidence type="ECO:0000259" key="3">
    <source>
        <dbReference type="Pfam" id="PF13240"/>
    </source>
</evidence>
<sequence length="188" mass="20796">MQTHHHFCSQCGKALPATDAFCPACGAQQALANQPTTPTPPSVASTEEPRPDQPYNESPAPGLGPSTKLYFQDLFHINKRLGRADYWWGTLGIFLLNFPLSVALSFFFNSLSSDYTGQSVIAPMVILLLFATYYLVMSIAAITAMVRRLHDIGMSGLCWLLYLVPFLGALILFGLACQPSKQRYNRFL</sequence>
<keyword evidence="2" id="KW-1133">Transmembrane helix</keyword>
<keyword evidence="2" id="KW-0812">Transmembrane</keyword>
<dbReference type="PATRIC" id="fig|1423805.4.peg.245"/>
<feature type="domain" description="Zinc-ribbon" evidence="3">
    <location>
        <begin position="7"/>
        <end position="28"/>
    </location>
</feature>
<dbReference type="PANTHER" id="PTHR34980">
    <property type="entry name" value="INNER MEMBRANE PROTEIN-RELATED-RELATED"/>
    <property type="match status" value="1"/>
</dbReference>
<evidence type="ECO:0000256" key="1">
    <source>
        <dbReference type="SAM" id="MobiDB-lite"/>
    </source>
</evidence>
<evidence type="ECO:0000256" key="2">
    <source>
        <dbReference type="SAM" id="Phobius"/>
    </source>
</evidence>
<dbReference type="Pfam" id="PF05656">
    <property type="entry name" value="DUF805"/>
    <property type="match status" value="1"/>
</dbReference>
<feature type="transmembrane region" description="Helical" evidence="2">
    <location>
        <begin position="86"/>
        <end position="108"/>
    </location>
</feature>
<accession>A0A0R1QQ20</accession>
<organism evidence="4 5">
    <name type="scientific">Levilactobacillus spicheri DSM 15429</name>
    <dbReference type="NCBI Taxonomy" id="1423805"/>
    <lineage>
        <taxon>Bacteria</taxon>
        <taxon>Bacillati</taxon>
        <taxon>Bacillota</taxon>
        <taxon>Bacilli</taxon>
        <taxon>Lactobacillales</taxon>
        <taxon>Lactobacillaceae</taxon>
        <taxon>Levilactobacillus</taxon>
    </lineage>
</organism>
<name>A0A0R1QQ20_9LACO</name>